<feature type="transmembrane region" description="Helical" evidence="7">
    <location>
        <begin position="156"/>
        <end position="176"/>
    </location>
</feature>
<accession>A0A197ZYC8</accession>
<dbReference type="InterPro" id="IPR035906">
    <property type="entry name" value="MetI-like_sf"/>
</dbReference>
<dbReference type="CDD" id="cd06261">
    <property type="entry name" value="TM_PBP2"/>
    <property type="match status" value="1"/>
</dbReference>
<comment type="similarity">
    <text evidence="7">Belongs to the binding-protein-dependent transport system permease family.</text>
</comment>
<keyword evidence="5 7" id="KW-1133">Transmembrane helix</keyword>
<dbReference type="Pfam" id="PF00528">
    <property type="entry name" value="BPD_transp_1"/>
    <property type="match status" value="1"/>
</dbReference>
<feature type="transmembrane region" description="Helical" evidence="7">
    <location>
        <begin position="197"/>
        <end position="218"/>
    </location>
</feature>
<protein>
    <submittedName>
        <fullName evidence="9">ABC transporter permease</fullName>
    </submittedName>
</protein>
<evidence type="ECO:0000256" key="3">
    <source>
        <dbReference type="ARBA" id="ARBA00022475"/>
    </source>
</evidence>
<dbReference type="EMBL" id="LYPB01000092">
    <property type="protein sequence ID" value="OAS13791.1"/>
    <property type="molecule type" value="Genomic_DNA"/>
</dbReference>
<feature type="transmembrane region" description="Helical" evidence="7">
    <location>
        <begin position="21"/>
        <end position="42"/>
    </location>
</feature>
<dbReference type="RefSeq" id="WP_068670968.1">
    <property type="nucleotide sequence ID" value="NZ_LYPB01000092.1"/>
</dbReference>
<reference evidence="9 10" key="1">
    <citation type="submission" date="2016-05" db="EMBL/GenBank/DDBJ databases">
        <title>Paenibacillus sp. 1ZS3-15 nov., isolated from the rhizosphere soil.</title>
        <authorList>
            <person name="Zhang X.X."/>
            <person name="Zhang J."/>
        </authorList>
    </citation>
    <scope>NUCLEOTIDE SEQUENCE [LARGE SCALE GENOMIC DNA]</scope>
    <source>
        <strain evidence="9 10">1ZS3-15</strain>
    </source>
</reference>
<organism evidence="9 10">
    <name type="scientific">Paenibacillus oryzisoli</name>
    <dbReference type="NCBI Taxonomy" id="1850517"/>
    <lineage>
        <taxon>Bacteria</taxon>
        <taxon>Bacillati</taxon>
        <taxon>Bacillota</taxon>
        <taxon>Bacilli</taxon>
        <taxon>Bacillales</taxon>
        <taxon>Paenibacillaceae</taxon>
        <taxon>Paenibacillus</taxon>
    </lineage>
</organism>
<dbReference type="PANTHER" id="PTHR43744:SF12">
    <property type="entry name" value="ABC TRANSPORTER PERMEASE PROTEIN MG189-RELATED"/>
    <property type="match status" value="1"/>
</dbReference>
<keyword evidence="3" id="KW-1003">Cell membrane</keyword>
<feature type="transmembrane region" description="Helical" evidence="7">
    <location>
        <begin position="257"/>
        <end position="278"/>
    </location>
</feature>
<feature type="transmembrane region" description="Helical" evidence="7">
    <location>
        <begin position="124"/>
        <end position="144"/>
    </location>
</feature>
<evidence type="ECO:0000259" key="8">
    <source>
        <dbReference type="PROSITE" id="PS50928"/>
    </source>
</evidence>
<dbReference type="SUPFAM" id="SSF161098">
    <property type="entry name" value="MetI-like"/>
    <property type="match status" value="1"/>
</dbReference>
<dbReference type="STRING" id="1850517.A8708_25475"/>
<keyword evidence="6 7" id="KW-0472">Membrane</keyword>
<dbReference type="PROSITE" id="PS50928">
    <property type="entry name" value="ABC_TM1"/>
    <property type="match status" value="1"/>
</dbReference>
<evidence type="ECO:0000256" key="4">
    <source>
        <dbReference type="ARBA" id="ARBA00022692"/>
    </source>
</evidence>
<evidence type="ECO:0000256" key="6">
    <source>
        <dbReference type="ARBA" id="ARBA00023136"/>
    </source>
</evidence>
<evidence type="ECO:0000313" key="10">
    <source>
        <dbReference type="Proteomes" id="UP000078454"/>
    </source>
</evidence>
<dbReference type="InterPro" id="IPR000515">
    <property type="entry name" value="MetI-like"/>
</dbReference>
<dbReference type="GO" id="GO:0055085">
    <property type="term" value="P:transmembrane transport"/>
    <property type="evidence" value="ECO:0007669"/>
    <property type="project" value="InterPro"/>
</dbReference>
<dbReference type="PANTHER" id="PTHR43744">
    <property type="entry name" value="ABC TRANSPORTER PERMEASE PROTEIN MG189-RELATED-RELATED"/>
    <property type="match status" value="1"/>
</dbReference>
<comment type="subcellular location">
    <subcellularLocation>
        <location evidence="1 7">Cell membrane</location>
        <topology evidence="1 7">Multi-pass membrane protein</topology>
    </subcellularLocation>
</comment>
<evidence type="ECO:0000256" key="5">
    <source>
        <dbReference type="ARBA" id="ARBA00022989"/>
    </source>
</evidence>
<feature type="domain" description="ABC transmembrane type-1" evidence="8">
    <location>
        <begin position="87"/>
        <end position="278"/>
    </location>
</feature>
<evidence type="ECO:0000313" key="9">
    <source>
        <dbReference type="EMBL" id="OAS13791.1"/>
    </source>
</evidence>
<gene>
    <name evidence="9" type="ORF">A8708_25475</name>
</gene>
<keyword evidence="4 7" id="KW-0812">Transmembrane</keyword>
<evidence type="ECO:0000256" key="1">
    <source>
        <dbReference type="ARBA" id="ARBA00004651"/>
    </source>
</evidence>
<dbReference type="Gene3D" id="1.10.3720.10">
    <property type="entry name" value="MetI-like"/>
    <property type="match status" value="1"/>
</dbReference>
<dbReference type="Proteomes" id="UP000078454">
    <property type="component" value="Unassembled WGS sequence"/>
</dbReference>
<proteinExistence type="inferred from homology"/>
<sequence>MKQDERGLISRHDFKKGSVKIGYTLMVLLVVSIAVTTIYPFLNTFFGSLKTREEFFTFPPTFFPKHWIWKNYDDAFNSFDLPLLTFLKNTIVIYIGNVVCSLLFIGLAAYALSHLKVPFKRWVTFFFFSTLLIPPATYIVPNFLNLKSLGMINTYWAFWLPAAANAYFMLLLKNFFDGIHKEVLEAARIDGASEFRSFIRIAVPLSTPIIGTLLMLSFSTTWNDFYWPNIVMTDKSMYPLATGIYRYVVYSNSVIPWSVRFAVLTMAMLPPVLFFLIFQKFMIRGLSVSSVKG</sequence>
<feature type="transmembrane region" description="Helical" evidence="7">
    <location>
        <begin position="91"/>
        <end position="112"/>
    </location>
</feature>
<comment type="caution">
    <text evidence="9">The sequence shown here is derived from an EMBL/GenBank/DDBJ whole genome shotgun (WGS) entry which is preliminary data.</text>
</comment>
<evidence type="ECO:0000256" key="7">
    <source>
        <dbReference type="RuleBase" id="RU363032"/>
    </source>
</evidence>
<dbReference type="AlphaFoldDB" id="A0A197ZYC8"/>
<keyword evidence="2 7" id="KW-0813">Transport</keyword>
<evidence type="ECO:0000256" key="2">
    <source>
        <dbReference type="ARBA" id="ARBA00022448"/>
    </source>
</evidence>
<dbReference type="OrthoDB" id="2063054at2"/>
<dbReference type="GO" id="GO:0005886">
    <property type="term" value="C:plasma membrane"/>
    <property type="evidence" value="ECO:0007669"/>
    <property type="project" value="UniProtKB-SubCell"/>
</dbReference>
<name>A0A197ZYC8_9BACL</name>
<keyword evidence="10" id="KW-1185">Reference proteome</keyword>